<evidence type="ECO:0000256" key="12">
    <source>
        <dbReference type="ARBA" id="ARBA00023273"/>
    </source>
</evidence>
<feature type="domain" description="Synapsin ATP-binding" evidence="20">
    <location>
        <begin position="216"/>
        <end position="417"/>
    </location>
</feature>
<evidence type="ECO:0000256" key="2">
    <source>
        <dbReference type="ARBA" id="ARBA00004555"/>
    </source>
</evidence>
<dbReference type="Proteomes" id="UP000823561">
    <property type="component" value="Chromosome 4"/>
</dbReference>
<dbReference type="FunFam" id="3.40.50.20:FF:000008">
    <property type="entry name" value="Synapsin III"/>
    <property type="match status" value="1"/>
</dbReference>
<dbReference type="GO" id="GO:0003779">
    <property type="term" value="F:actin binding"/>
    <property type="evidence" value="ECO:0007669"/>
    <property type="project" value="UniProtKB-KW"/>
</dbReference>
<keyword evidence="12" id="KW-0966">Cell projection</keyword>
<evidence type="ECO:0000256" key="17">
    <source>
        <dbReference type="ARBA" id="ARBA00060129"/>
    </source>
</evidence>
<keyword evidence="10" id="KW-0325">Glycoprotein</keyword>
<comment type="subcellular location">
    <subcellularLocation>
        <location evidence="1">Cytoplasmic vesicle</location>
        <location evidence="1">Secretory vesicle</location>
    </subcellularLocation>
    <subcellularLocation>
        <location evidence="2">Golgi apparatus</location>
    </subcellularLocation>
    <subcellularLocation>
        <location evidence="15">Presynapse</location>
    </subcellularLocation>
</comment>
<evidence type="ECO:0000256" key="16">
    <source>
        <dbReference type="ARBA" id="ARBA00046960"/>
    </source>
</evidence>
<dbReference type="AlphaFoldDB" id="A0AAV6H721"/>
<evidence type="ECO:0000256" key="11">
    <source>
        <dbReference type="ARBA" id="ARBA00023203"/>
    </source>
</evidence>
<evidence type="ECO:0000256" key="6">
    <source>
        <dbReference type="ARBA" id="ARBA00022553"/>
    </source>
</evidence>
<comment type="caution">
    <text evidence="21">The sequence shown here is derived from an EMBL/GenBank/DDBJ whole genome shotgun (WGS) entry which is preliminary data.</text>
</comment>
<dbReference type="GO" id="GO:0005524">
    <property type="term" value="F:ATP binding"/>
    <property type="evidence" value="ECO:0007669"/>
    <property type="project" value="InterPro"/>
</dbReference>
<keyword evidence="22" id="KW-1185">Reference proteome</keyword>
<dbReference type="PANTHER" id="PTHR10841">
    <property type="entry name" value="SYNAPSIN"/>
    <property type="match status" value="1"/>
</dbReference>
<dbReference type="Gene3D" id="3.30.470.20">
    <property type="entry name" value="ATP-grasp fold, B domain"/>
    <property type="match status" value="1"/>
</dbReference>
<dbReference type="InterPro" id="IPR019736">
    <property type="entry name" value="Synapsin_P_site"/>
</dbReference>
<evidence type="ECO:0000256" key="10">
    <source>
        <dbReference type="ARBA" id="ARBA00023180"/>
    </source>
</evidence>
<dbReference type="Gene3D" id="3.40.50.20">
    <property type="match status" value="1"/>
</dbReference>
<feature type="compositionally biased region" description="Polar residues" evidence="18">
    <location>
        <begin position="459"/>
        <end position="482"/>
    </location>
</feature>
<gene>
    <name evidence="21" type="ORF">AALO_G00048470</name>
</gene>
<keyword evidence="6" id="KW-0597">Phosphoprotein</keyword>
<dbReference type="InterPro" id="IPR013815">
    <property type="entry name" value="ATP_grasp_subdomain_1"/>
</dbReference>
<feature type="region of interest" description="Disordered" evidence="18">
    <location>
        <begin position="1"/>
        <end position="87"/>
    </location>
</feature>
<name>A0AAV6H721_9TELE</name>
<evidence type="ECO:0000259" key="19">
    <source>
        <dbReference type="Pfam" id="PF02078"/>
    </source>
</evidence>
<proteinExistence type="inferred from homology"/>
<organism evidence="21 22">
    <name type="scientific">Alosa alosa</name>
    <name type="common">allis shad</name>
    <dbReference type="NCBI Taxonomy" id="278164"/>
    <lineage>
        <taxon>Eukaryota</taxon>
        <taxon>Metazoa</taxon>
        <taxon>Chordata</taxon>
        <taxon>Craniata</taxon>
        <taxon>Vertebrata</taxon>
        <taxon>Euteleostomi</taxon>
        <taxon>Actinopterygii</taxon>
        <taxon>Neopterygii</taxon>
        <taxon>Teleostei</taxon>
        <taxon>Clupei</taxon>
        <taxon>Clupeiformes</taxon>
        <taxon>Clupeoidei</taxon>
        <taxon>Clupeidae</taxon>
        <taxon>Alosa</taxon>
    </lineage>
</organism>
<dbReference type="InterPro" id="IPR001359">
    <property type="entry name" value="Synapsin"/>
</dbReference>
<evidence type="ECO:0000256" key="8">
    <source>
        <dbReference type="ARBA" id="ARBA00023018"/>
    </source>
</evidence>
<keyword evidence="8" id="KW-0770">Synapse</keyword>
<keyword evidence="5" id="KW-0488">Methylation</keyword>
<evidence type="ECO:0000256" key="7">
    <source>
        <dbReference type="ARBA" id="ARBA00022737"/>
    </source>
</evidence>
<evidence type="ECO:0000256" key="15">
    <source>
        <dbReference type="ARBA" id="ARBA00034106"/>
    </source>
</evidence>
<comment type="similarity">
    <text evidence="3">Belongs to the synapsin family.</text>
</comment>
<dbReference type="PRINTS" id="PR01368">
    <property type="entry name" value="SYNAPSIN"/>
</dbReference>
<feature type="compositionally biased region" description="Pro residues" evidence="18">
    <location>
        <begin position="68"/>
        <end position="78"/>
    </location>
</feature>
<dbReference type="Pfam" id="PF02750">
    <property type="entry name" value="Synapsin_C"/>
    <property type="match status" value="1"/>
</dbReference>
<dbReference type="PANTHER" id="PTHR10841:SF26">
    <property type="entry name" value="SYNAPSIN IIA"/>
    <property type="match status" value="1"/>
</dbReference>
<comment type="function">
    <text evidence="17">Neuronal phosphoprotein that coats synaptic vesicles, and binds to the cytoskeleton. Acts as a regulator of synaptic vesicles trafficking, involved in the control of neurotransmitter release at the pre-synaptic terminal. Also involved in the regulation of axon outgrowth and synaptogenesis. The complex formed with NOS1 and CAPON proteins is necessary for specific nitric-oxid functions at a presynaptic level.</text>
</comment>
<evidence type="ECO:0000256" key="14">
    <source>
        <dbReference type="ARBA" id="ARBA00029646"/>
    </source>
</evidence>
<evidence type="ECO:0000256" key="5">
    <source>
        <dbReference type="ARBA" id="ARBA00022481"/>
    </source>
</evidence>
<evidence type="ECO:0000256" key="3">
    <source>
        <dbReference type="ARBA" id="ARBA00008243"/>
    </source>
</evidence>
<reference evidence="21" key="1">
    <citation type="submission" date="2020-10" db="EMBL/GenBank/DDBJ databases">
        <title>Chromosome-scale genome assembly of the Allis shad, Alosa alosa.</title>
        <authorList>
            <person name="Margot Z."/>
            <person name="Christophe K."/>
            <person name="Cabau C."/>
            <person name="Louis A."/>
            <person name="Berthelot C."/>
            <person name="Parey E."/>
            <person name="Roest Crollius H."/>
            <person name="Montfort J."/>
            <person name="Robinson-Rechavi M."/>
            <person name="Bucao C."/>
            <person name="Bouchez O."/>
            <person name="Gislard M."/>
            <person name="Lluch J."/>
            <person name="Milhes M."/>
            <person name="Lampietro C."/>
            <person name="Lopez Roques C."/>
            <person name="Donnadieu C."/>
            <person name="Braasch I."/>
            <person name="Desvignes T."/>
            <person name="Postlethwait J."/>
            <person name="Bobe J."/>
            <person name="Guiguen Y."/>
        </authorList>
    </citation>
    <scope>NUCLEOTIDE SEQUENCE</scope>
    <source>
        <strain evidence="21">M-15738</strain>
        <tissue evidence="21">Blood</tissue>
    </source>
</reference>
<dbReference type="GO" id="GO:0030672">
    <property type="term" value="C:synaptic vesicle membrane"/>
    <property type="evidence" value="ECO:0007669"/>
    <property type="project" value="TreeGrafter"/>
</dbReference>
<dbReference type="SUPFAM" id="SSF52440">
    <property type="entry name" value="PreATP-grasp domain"/>
    <property type="match status" value="1"/>
</dbReference>
<feature type="compositionally biased region" description="Basic and acidic residues" evidence="18">
    <location>
        <begin position="439"/>
        <end position="449"/>
    </location>
</feature>
<sequence>MNYLRRRLSDSTFISNLPNGYLSDLQKPDPPQPPPPQPEVSAPASGGQVGGTPPPSTSPAVEGKPQPQTQPQPKPQPASQPTGTGFFSSITNVVKQTAASAGLVEQTPVTAPKKFKILLVIDEPTQEWAKIFRGKKVQGDYDIKVEQAQFGDIDVVSHASGTCTVAMQVWRNETKVIRSFKPDFVLIRQHAYSMTENEDFRNLIIALQYSGIPSLNSLDSIYNLCDKPWAFAQLIGAYRRLGPEKFPLIEQTYYPNYKEMVAMPTFPVVVKIGHAHSGVGKVKVDNHSKFQDIASVVALTKTYTTSEPFIESKYDIRIQKIGTDYKAYMRTSISGNWKSNTGAAMLDQIAMTDSYKLWVDTCSEMFGGLDVCAVKAIHGKDGKDYITEVVGSSMPLIGDHQTEDRQLICDMVIAKMNAEAGLTSKLQRPTTIQPSQMPTEKEVGNDLKKTPTQKPPPQGGSTIPQASISQYQQPSSGTSATAFTRDPSRGLSTQPAGPTAHRHTGQGHQQQQQQHPEAQPAKPVPPRRRNSKTQSQSRPQEQLPAQAAEKGQDQGRRQQQQQVQLKRQEQVQSGAGGQLQCRPQDQLPGVPQSGSPPQAQSQSPTQSLSPPELLDEAKAQPDASQEQQATQGKAQGHPQLNKSQSLSNAFGLGDKSFFRMASEDVAKAESIRNLRKSFVSLFSD</sequence>
<dbReference type="InterPro" id="IPR016185">
    <property type="entry name" value="PreATP-grasp_dom_sf"/>
</dbReference>
<feature type="compositionally biased region" description="Polar residues" evidence="18">
    <location>
        <begin position="622"/>
        <end position="648"/>
    </location>
</feature>
<keyword evidence="9" id="KW-0333">Golgi apparatus</keyword>
<dbReference type="FunFam" id="3.30.470.20:FF:000011">
    <property type="entry name" value="Synapsin I"/>
    <property type="match status" value="1"/>
</dbReference>
<feature type="domain" description="Synapsin pre-ATP-grasp" evidence="19">
    <location>
        <begin position="113"/>
        <end position="214"/>
    </location>
</feature>
<keyword evidence="11" id="KW-0009">Actin-binding</keyword>
<dbReference type="Pfam" id="PF10581">
    <property type="entry name" value="Synapsin_N"/>
    <property type="match status" value="1"/>
</dbReference>
<keyword evidence="7" id="KW-0677">Repeat</keyword>
<evidence type="ECO:0000259" key="20">
    <source>
        <dbReference type="Pfam" id="PF02750"/>
    </source>
</evidence>
<feature type="compositionally biased region" description="Low complexity" evidence="18">
    <location>
        <begin position="506"/>
        <end position="515"/>
    </location>
</feature>
<evidence type="ECO:0000256" key="4">
    <source>
        <dbReference type="ARBA" id="ARBA00017852"/>
    </source>
</evidence>
<evidence type="ECO:0000313" key="22">
    <source>
        <dbReference type="Proteomes" id="UP000823561"/>
    </source>
</evidence>
<feature type="region of interest" description="Disordered" evidence="18">
    <location>
        <begin position="424"/>
        <end position="650"/>
    </location>
</feature>
<evidence type="ECO:0000256" key="18">
    <source>
        <dbReference type="SAM" id="MobiDB-lite"/>
    </source>
</evidence>
<dbReference type="InterPro" id="IPR020897">
    <property type="entry name" value="Synapsin_pre-ATP-grasp_dom"/>
</dbReference>
<dbReference type="InterPro" id="IPR020898">
    <property type="entry name" value="Synapsin_ATP-bd_dom"/>
</dbReference>
<evidence type="ECO:0000313" key="21">
    <source>
        <dbReference type="EMBL" id="KAG5281757.1"/>
    </source>
</evidence>
<dbReference type="Gene3D" id="3.30.1490.20">
    <property type="entry name" value="ATP-grasp fold, A domain"/>
    <property type="match status" value="1"/>
</dbReference>
<keyword evidence="13" id="KW-0968">Cytoplasmic vesicle</keyword>
<feature type="compositionally biased region" description="Pro residues" evidence="18">
    <location>
        <begin position="28"/>
        <end position="38"/>
    </location>
</feature>
<comment type="subunit">
    <text evidence="16">Homodimer. Can form oligomers with SYN2. Interacts with CAPON. Forms a ternary complex with NOS1. Isoform Ib interacts with PRNP.</text>
</comment>
<protein>
    <recommendedName>
        <fullName evidence="4">Synapsin-1</fullName>
    </recommendedName>
    <alternativeName>
        <fullName evidence="14">Synapsin I</fullName>
    </alternativeName>
</protein>
<evidence type="ECO:0000256" key="1">
    <source>
        <dbReference type="ARBA" id="ARBA00004398"/>
    </source>
</evidence>
<accession>A0AAV6H721</accession>
<dbReference type="GO" id="GO:0007269">
    <property type="term" value="P:neurotransmitter secretion"/>
    <property type="evidence" value="ECO:0007669"/>
    <property type="project" value="InterPro"/>
</dbReference>
<dbReference type="GO" id="GO:0005794">
    <property type="term" value="C:Golgi apparatus"/>
    <property type="evidence" value="ECO:0007669"/>
    <property type="project" value="UniProtKB-SubCell"/>
</dbReference>
<dbReference type="PROSITE" id="PS00415">
    <property type="entry name" value="SYNAPSIN_1"/>
    <property type="match status" value="1"/>
</dbReference>
<dbReference type="EMBL" id="JADWDJ010000004">
    <property type="protein sequence ID" value="KAG5281757.1"/>
    <property type="molecule type" value="Genomic_DNA"/>
</dbReference>
<feature type="compositionally biased region" description="Polar residues" evidence="18">
    <location>
        <begin position="424"/>
        <end position="438"/>
    </location>
</feature>
<dbReference type="FunFam" id="3.30.1490.20:FF:000008">
    <property type="entry name" value="Synapsin I"/>
    <property type="match status" value="1"/>
</dbReference>
<dbReference type="SUPFAM" id="SSF56059">
    <property type="entry name" value="Glutathione synthetase ATP-binding domain-like"/>
    <property type="match status" value="1"/>
</dbReference>
<evidence type="ECO:0000256" key="13">
    <source>
        <dbReference type="ARBA" id="ARBA00023329"/>
    </source>
</evidence>
<feature type="compositionally biased region" description="Low complexity" evidence="18">
    <location>
        <begin position="586"/>
        <end position="611"/>
    </location>
</feature>
<evidence type="ECO:0000256" key="9">
    <source>
        <dbReference type="ARBA" id="ARBA00023034"/>
    </source>
</evidence>
<dbReference type="Pfam" id="PF02078">
    <property type="entry name" value="Synapsin"/>
    <property type="match status" value="1"/>
</dbReference>